<proteinExistence type="predicted"/>
<protein>
    <submittedName>
        <fullName evidence="1">Cation transport regulator ChaB</fullName>
    </submittedName>
</protein>
<reference evidence="1 2" key="1">
    <citation type="submission" date="2017-10" db="EMBL/GenBank/DDBJ databases">
        <title>The draft genome sequence of Lewinella nigricans NBRC 102662.</title>
        <authorList>
            <person name="Wang K."/>
        </authorList>
    </citation>
    <scope>NUCLEOTIDE SEQUENCE [LARGE SCALE GENOMIC DNA]</scope>
    <source>
        <strain evidence="1 2">NBRC 102662</strain>
    </source>
</reference>
<dbReference type="InterPro" id="IPR037205">
    <property type="entry name" value="ChaB_sf"/>
</dbReference>
<evidence type="ECO:0000313" key="2">
    <source>
        <dbReference type="Proteomes" id="UP000223913"/>
    </source>
</evidence>
<dbReference type="Pfam" id="PF06150">
    <property type="entry name" value="ChaB"/>
    <property type="match status" value="1"/>
</dbReference>
<dbReference type="Gene3D" id="1.10.1740.70">
    <property type="entry name" value="ChaB"/>
    <property type="match status" value="1"/>
</dbReference>
<gene>
    <name evidence="1" type="ORF">CRP01_05605</name>
</gene>
<comment type="caution">
    <text evidence="1">The sequence shown here is derived from an EMBL/GenBank/DDBJ whole genome shotgun (WGS) entry which is preliminary data.</text>
</comment>
<evidence type="ECO:0000313" key="1">
    <source>
        <dbReference type="EMBL" id="PHN07577.1"/>
    </source>
</evidence>
<sequence length="73" mass="8506">MPYKNNTELPDTIRKNLSEPAQDVYREAFNNAWDQYQSPRGQEITHNLDESAHSVAWAAVQNFREKNEKTTNP</sequence>
<dbReference type="AlphaFoldDB" id="A0A2D0NGH7"/>
<organism evidence="1 2">
    <name type="scientific">Flavilitoribacter nigricans (strain ATCC 23147 / DSM 23189 / NBRC 102662 / NCIMB 1420 / SS-2)</name>
    <name type="common">Lewinella nigricans</name>
    <dbReference type="NCBI Taxonomy" id="1122177"/>
    <lineage>
        <taxon>Bacteria</taxon>
        <taxon>Pseudomonadati</taxon>
        <taxon>Bacteroidota</taxon>
        <taxon>Saprospiria</taxon>
        <taxon>Saprospirales</taxon>
        <taxon>Lewinellaceae</taxon>
        <taxon>Flavilitoribacter</taxon>
    </lineage>
</organism>
<dbReference type="EMBL" id="PDUD01000009">
    <property type="protein sequence ID" value="PHN07577.1"/>
    <property type="molecule type" value="Genomic_DNA"/>
</dbReference>
<accession>A0A2D0NGH7</accession>
<name>A0A2D0NGH7_FLAN2</name>
<dbReference type="RefSeq" id="WP_099149026.1">
    <property type="nucleotide sequence ID" value="NZ_PDUD01000009.1"/>
</dbReference>
<dbReference type="SUPFAM" id="SSF140376">
    <property type="entry name" value="ChaB-like"/>
    <property type="match status" value="1"/>
</dbReference>
<keyword evidence="2" id="KW-1185">Reference proteome</keyword>
<dbReference type="InterPro" id="IPR009317">
    <property type="entry name" value="ChaB"/>
</dbReference>
<dbReference type="OrthoDB" id="73307at2"/>
<dbReference type="Proteomes" id="UP000223913">
    <property type="component" value="Unassembled WGS sequence"/>
</dbReference>